<evidence type="ECO:0000313" key="3">
    <source>
        <dbReference type="Proteomes" id="UP000824093"/>
    </source>
</evidence>
<protein>
    <submittedName>
        <fullName evidence="2">Uncharacterized protein</fullName>
    </submittedName>
</protein>
<feature type="region of interest" description="Disordered" evidence="1">
    <location>
        <begin position="97"/>
        <end position="128"/>
    </location>
</feature>
<reference evidence="2" key="1">
    <citation type="submission" date="2020-10" db="EMBL/GenBank/DDBJ databases">
        <authorList>
            <person name="Gilroy R."/>
        </authorList>
    </citation>
    <scope>NUCLEOTIDE SEQUENCE</scope>
    <source>
        <strain evidence="2">CHK195-15760</strain>
    </source>
</reference>
<proteinExistence type="predicted"/>
<organism evidence="2 3">
    <name type="scientific">Candidatus Merdicola faecigallinarum</name>
    <dbReference type="NCBI Taxonomy" id="2840862"/>
    <lineage>
        <taxon>Bacteria</taxon>
        <taxon>Bacillati</taxon>
        <taxon>Bacillota</taxon>
        <taxon>Clostridia</taxon>
        <taxon>Candidatus Merdicola</taxon>
    </lineage>
</organism>
<sequence length="294" mass="35155">MEYQELLRRMESIIMMQEIPEDLRRGMNQIYAQFEEILEDIRQDMNRKVQVNLDLNGRYFEENKIFSMKVIQNQFEQMKAEKADEVLRNVARWERQKEEGQDQENLKDEEKEREEQRQEARENESLKEIIIQSNNGDASYYQSYGRHVSKDQFYIEQIQTEVQSAIMDTKGKVMRALDGMRVPDRMQEEYDDEIRSFCTRAMVKIEDMVYVLQEASNDMANRIVAEYDTYREEKKMIASRRSQEETEKSAFEQKRENFVGDLSRNVLIDEKLAEEKAEEAKQGQSMRLPDDIIV</sequence>
<feature type="compositionally biased region" description="Basic and acidic residues" evidence="1">
    <location>
        <begin position="97"/>
        <end position="127"/>
    </location>
</feature>
<evidence type="ECO:0000256" key="1">
    <source>
        <dbReference type="SAM" id="MobiDB-lite"/>
    </source>
</evidence>
<dbReference type="AlphaFoldDB" id="A0A9D1S991"/>
<reference evidence="2" key="2">
    <citation type="journal article" date="2021" name="PeerJ">
        <title>Extensive microbial diversity within the chicken gut microbiome revealed by metagenomics and culture.</title>
        <authorList>
            <person name="Gilroy R."/>
            <person name="Ravi A."/>
            <person name="Getino M."/>
            <person name="Pursley I."/>
            <person name="Horton D.L."/>
            <person name="Alikhan N.F."/>
            <person name="Baker D."/>
            <person name="Gharbi K."/>
            <person name="Hall N."/>
            <person name="Watson M."/>
            <person name="Adriaenssens E.M."/>
            <person name="Foster-Nyarko E."/>
            <person name="Jarju S."/>
            <person name="Secka A."/>
            <person name="Antonio M."/>
            <person name="Oren A."/>
            <person name="Chaudhuri R.R."/>
            <person name="La Ragione R."/>
            <person name="Hildebrand F."/>
            <person name="Pallen M.J."/>
        </authorList>
    </citation>
    <scope>NUCLEOTIDE SEQUENCE</scope>
    <source>
        <strain evidence="2">CHK195-15760</strain>
    </source>
</reference>
<accession>A0A9D1S991</accession>
<gene>
    <name evidence="2" type="ORF">IAB70_03070</name>
</gene>
<dbReference type="Proteomes" id="UP000824093">
    <property type="component" value="Unassembled WGS sequence"/>
</dbReference>
<comment type="caution">
    <text evidence="2">The sequence shown here is derived from an EMBL/GenBank/DDBJ whole genome shotgun (WGS) entry which is preliminary data.</text>
</comment>
<dbReference type="EMBL" id="DVNH01000021">
    <property type="protein sequence ID" value="HIU51590.1"/>
    <property type="molecule type" value="Genomic_DNA"/>
</dbReference>
<evidence type="ECO:0000313" key="2">
    <source>
        <dbReference type="EMBL" id="HIU51590.1"/>
    </source>
</evidence>
<name>A0A9D1S991_9FIRM</name>